<gene>
    <name evidence="2" type="ORF">K469DRAFT_25913</name>
</gene>
<organism evidence="2 3">
    <name type="scientific">Zopfia rhizophila CBS 207.26</name>
    <dbReference type="NCBI Taxonomy" id="1314779"/>
    <lineage>
        <taxon>Eukaryota</taxon>
        <taxon>Fungi</taxon>
        <taxon>Dikarya</taxon>
        <taxon>Ascomycota</taxon>
        <taxon>Pezizomycotina</taxon>
        <taxon>Dothideomycetes</taxon>
        <taxon>Dothideomycetes incertae sedis</taxon>
        <taxon>Zopfiaceae</taxon>
        <taxon>Zopfia</taxon>
    </lineage>
</organism>
<reference evidence="2" key="1">
    <citation type="journal article" date="2020" name="Stud. Mycol.">
        <title>101 Dothideomycetes genomes: a test case for predicting lifestyles and emergence of pathogens.</title>
        <authorList>
            <person name="Haridas S."/>
            <person name="Albert R."/>
            <person name="Binder M."/>
            <person name="Bloem J."/>
            <person name="Labutti K."/>
            <person name="Salamov A."/>
            <person name="Andreopoulos B."/>
            <person name="Baker S."/>
            <person name="Barry K."/>
            <person name="Bills G."/>
            <person name="Bluhm B."/>
            <person name="Cannon C."/>
            <person name="Castanera R."/>
            <person name="Culley D."/>
            <person name="Daum C."/>
            <person name="Ezra D."/>
            <person name="Gonzalez J."/>
            <person name="Henrissat B."/>
            <person name="Kuo A."/>
            <person name="Liang C."/>
            <person name="Lipzen A."/>
            <person name="Lutzoni F."/>
            <person name="Magnuson J."/>
            <person name="Mondo S."/>
            <person name="Nolan M."/>
            <person name="Ohm R."/>
            <person name="Pangilinan J."/>
            <person name="Park H.-J."/>
            <person name="Ramirez L."/>
            <person name="Alfaro M."/>
            <person name="Sun H."/>
            <person name="Tritt A."/>
            <person name="Yoshinaga Y."/>
            <person name="Zwiers L.-H."/>
            <person name="Turgeon B."/>
            <person name="Goodwin S."/>
            <person name="Spatafora J."/>
            <person name="Crous P."/>
            <person name="Grigoriev I."/>
        </authorList>
    </citation>
    <scope>NUCLEOTIDE SEQUENCE</scope>
    <source>
        <strain evidence="2">CBS 207.26</strain>
    </source>
</reference>
<sequence length="274" mass="28925">MASIMIIFRFLSVALLSSFGVAHKIPQYANFPRQAISNATSAHSTSFSISSITVGTANITSSSSWSTSASSSSSSTNGTCPITYASDYPVEYATFTAPCEAKSASASGNYWEYADKCLGEWCRAEFSSAIQSYVSASITKITTTTRTWYQGFYGTGSLSTVIVTQSYWTQTYTYNVAPPKAVTPKAPCCSKCTLSAQTIHLFFWPNSATAAPTVTGLPPNATATVTGLPENGSGLYVDDSGFTFTSPSVYIGFTSLGAHDVCGPVGEVSCPSFL</sequence>
<protein>
    <recommendedName>
        <fullName evidence="4">Lytic polysaccharide monooxygenase</fullName>
    </recommendedName>
</protein>
<dbReference type="OrthoDB" id="3944128at2759"/>
<evidence type="ECO:0000313" key="3">
    <source>
        <dbReference type="Proteomes" id="UP000800200"/>
    </source>
</evidence>
<evidence type="ECO:0008006" key="4">
    <source>
        <dbReference type="Google" id="ProtNLM"/>
    </source>
</evidence>
<evidence type="ECO:0000256" key="1">
    <source>
        <dbReference type="SAM" id="SignalP"/>
    </source>
</evidence>
<keyword evidence="1" id="KW-0732">Signal</keyword>
<dbReference type="AlphaFoldDB" id="A0A6A6EHA6"/>
<feature type="signal peptide" evidence="1">
    <location>
        <begin position="1"/>
        <end position="22"/>
    </location>
</feature>
<proteinExistence type="predicted"/>
<name>A0A6A6EHA6_9PEZI</name>
<feature type="chain" id="PRO_5025680334" description="Lytic polysaccharide monooxygenase" evidence="1">
    <location>
        <begin position="23"/>
        <end position="274"/>
    </location>
</feature>
<accession>A0A6A6EHA6</accession>
<evidence type="ECO:0000313" key="2">
    <source>
        <dbReference type="EMBL" id="KAF2190222.1"/>
    </source>
</evidence>
<dbReference type="EMBL" id="ML994619">
    <property type="protein sequence ID" value="KAF2190222.1"/>
    <property type="molecule type" value="Genomic_DNA"/>
</dbReference>
<keyword evidence="3" id="KW-1185">Reference proteome</keyword>
<dbReference type="Proteomes" id="UP000800200">
    <property type="component" value="Unassembled WGS sequence"/>
</dbReference>